<keyword evidence="12 15" id="KW-0175">Coiled coil</keyword>
<dbReference type="InterPro" id="IPR043936">
    <property type="entry name" value="HOOK_N"/>
</dbReference>
<dbReference type="GO" id="GO:0006897">
    <property type="term" value="P:endocytosis"/>
    <property type="evidence" value="ECO:0007669"/>
    <property type="project" value="UniProtKB-KW"/>
</dbReference>
<dbReference type="PROSITE" id="PS50021">
    <property type="entry name" value="CH"/>
    <property type="match status" value="1"/>
</dbReference>
<dbReference type="Pfam" id="PF05622">
    <property type="entry name" value="HOOK"/>
    <property type="match status" value="1"/>
</dbReference>
<feature type="coiled-coil region" evidence="15">
    <location>
        <begin position="468"/>
        <end position="560"/>
    </location>
</feature>
<evidence type="ECO:0000256" key="11">
    <source>
        <dbReference type="ARBA" id="ARBA00023018"/>
    </source>
</evidence>
<dbReference type="Gene3D" id="1.10.418.10">
    <property type="entry name" value="Calponin-like domain"/>
    <property type="match status" value="1"/>
</dbReference>
<evidence type="ECO:0000256" key="13">
    <source>
        <dbReference type="ARBA" id="ARBA00023212"/>
    </source>
</evidence>
<dbReference type="GO" id="GO:0005768">
    <property type="term" value="C:endosome"/>
    <property type="evidence" value="ECO:0007669"/>
    <property type="project" value="UniProtKB-SubCell"/>
</dbReference>
<evidence type="ECO:0000256" key="10">
    <source>
        <dbReference type="ARBA" id="ARBA00022753"/>
    </source>
</evidence>
<evidence type="ECO:0000256" key="14">
    <source>
        <dbReference type="ARBA" id="ARBA00034103"/>
    </source>
</evidence>
<gene>
    <name evidence="18" type="ORF">FF38_08903</name>
</gene>
<evidence type="ECO:0000256" key="16">
    <source>
        <dbReference type="SAM" id="MobiDB-lite"/>
    </source>
</evidence>
<comment type="subunit">
    <text evidence="5">Homodimer. Interacts with microtubules via its N-terminus.</text>
</comment>
<evidence type="ECO:0000256" key="8">
    <source>
        <dbReference type="ARBA" id="ARBA00022583"/>
    </source>
</evidence>
<evidence type="ECO:0000256" key="4">
    <source>
        <dbReference type="ARBA" id="ARBA00006946"/>
    </source>
</evidence>
<dbReference type="PANTHER" id="PTHR18947">
    <property type="entry name" value="HOOK PROTEINS"/>
    <property type="match status" value="1"/>
</dbReference>
<dbReference type="GO" id="GO:0005874">
    <property type="term" value="C:microtubule"/>
    <property type="evidence" value="ECO:0007669"/>
    <property type="project" value="UniProtKB-KW"/>
</dbReference>
<proteinExistence type="inferred from homology"/>
<protein>
    <recommendedName>
        <fullName evidence="6">Protein hook</fullName>
    </recommendedName>
</protein>
<feature type="region of interest" description="Disordered" evidence="16">
    <location>
        <begin position="645"/>
        <end position="666"/>
    </location>
</feature>
<evidence type="ECO:0000313" key="19">
    <source>
        <dbReference type="Proteomes" id="UP000037069"/>
    </source>
</evidence>
<dbReference type="InterPro" id="IPR001715">
    <property type="entry name" value="CH_dom"/>
</dbReference>
<evidence type="ECO:0000256" key="3">
    <source>
        <dbReference type="ARBA" id="ARBA00004245"/>
    </source>
</evidence>
<dbReference type="STRING" id="7375.A0A0L0BWW8"/>
<feature type="domain" description="Calponin-homology (CH)" evidence="17">
    <location>
        <begin position="2"/>
        <end position="118"/>
    </location>
</feature>
<comment type="similarity">
    <text evidence="4">Belongs to the hook family.</text>
</comment>
<comment type="subcellular location">
    <subcellularLocation>
        <location evidence="3">Cytoplasm</location>
        <location evidence="3">Cytoskeleton</location>
    </subcellularLocation>
    <subcellularLocation>
        <location evidence="2">Endosome</location>
    </subcellularLocation>
    <subcellularLocation>
        <location evidence="14">Synapse</location>
    </subcellularLocation>
</comment>
<reference evidence="18 19" key="1">
    <citation type="journal article" date="2015" name="Nat. Commun.">
        <title>Lucilia cuprina genome unlocks parasitic fly biology to underpin future interventions.</title>
        <authorList>
            <person name="Anstead C.A."/>
            <person name="Korhonen P.K."/>
            <person name="Young N.D."/>
            <person name="Hall R.S."/>
            <person name="Jex A.R."/>
            <person name="Murali S.C."/>
            <person name="Hughes D.S."/>
            <person name="Lee S.F."/>
            <person name="Perry T."/>
            <person name="Stroehlein A.J."/>
            <person name="Ansell B.R."/>
            <person name="Breugelmans B."/>
            <person name="Hofmann A."/>
            <person name="Qu J."/>
            <person name="Dugan S."/>
            <person name="Lee S.L."/>
            <person name="Chao H."/>
            <person name="Dinh H."/>
            <person name="Han Y."/>
            <person name="Doddapaneni H.V."/>
            <person name="Worley K.C."/>
            <person name="Muzny D.M."/>
            <person name="Ioannidis P."/>
            <person name="Waterhouse R.M."/>
            <person name="Zdobnov E.M."/>
            <person name="James P.J."/>
            <person name="Bagnall N.H."/>
            <person name="Kotze A.C."/>
            <person name="Gibbs R.A."/>
            <person name="Richards S."/>
            <person name="Batterham P."/>
            <person name="Gasser R.B."/>
        </authorList>
    </citation>
    <scope>NUCLEOTIDE SEQUENCE [LARGE SCALE GENOMIC DNA]</scope>
    <source>
        <strain evidence="18 19">LS</strain>
        <tissue evidence="18">Full body</tissue>
    </source>
</reference>
<dbReference type="FunFam" id="1.10.418.10:FF:000024">
    <property type="entry name" value="Hook homolog 3 (Drosophila)"/>
    <property type="match status" value="1"/>
</dbReference>
<keyword evidence="13" id="KW-0206">Cytoskeleton</keyword>
<evidence type="ECO:0000256" key="2">
    <source>
        <dbReference type="ARBA" id="ARBA00004177"/>
    </source>
</evidence>
<dbReference type="OrthoDB" id="49395at2759"/>
<keyword evidence="8" id="KW-0254">Endocytosis</keyword>
<dbReference type="Proteomes" id="UP000037069">
    <property type="component" value="Unassembled WGS sequence"/>
</dbReference>
<dbReference type="EMBL" id="JRES01001220">
    <property type="protein sequence ID" value="KNC24501.1"/>
    <property type="molecule type" value="Genomic_DNA"/>
</dbReference>
<dbReference type="GO" id="GO:0031122">
    <property type="term" value="P:cytoplasmic microtubule organization"/>
    <property type="evidence" value="ECO:0007669"/>
    <property type="project" value="InterPro"/>
</dbReference>
<evidence type="ECO:0000256" key="9">
    <source>
        <dbReference type="ARBA" id="ARBA00022701"/>
    </source>
</evidence>
<keyword evidence="7" id="KW-0963">Cytoplasm</keyword>
<dbReference type="Pfam" id="PF19047">
    <property type="entry name" value="HOOK_N"/>
    <property type="match status" value="1"/>
</dbReference>
<dbReference type="InterPro" id="IPR008636">
    <property type="entry name" value="Hook_C"/>
</dbReference>
<dbReference type="InterPro" id="IPR036872">
    <property type="entry name" value="CH_dom_sf"/>
</dbReference>
<keyword evidence="10" id="KW-0967">Endosome</keyword>
<dbReference type="GO" id="GO:0051959">
    <property type="term" value="F:dynein light intermediate chain binding"/>
    <property type="evidence" value="ECO:0007669"/>
    <property type="project" value="TreeGrafter"/>
</dbReference>
<comment type="function">
    <text evidence="1">Involved in endocytic trafficking by stabilizing organelles of the endocytic pathway. Probably acts as a cytoskeletal linker protein required to tether endosome vesicles to the cytoskeleton. Involved in modulation of endocytosis at stages required for down-regulation of membrane proteins that control synapse size. Not involved in synaptic vesicle recycling. Required in R7 cells for boss endocytosis into multivesicular bodies (MVBs). Has a role in regulating adult longevity.</text>
</comment>
<feature type="coiled-coil region" evidence="15">
    <location>
        <begin position="170"/>
        <end position="424"/>
    </location>
</feature>
<name>A0A0L0BWW8_LUCCU</name>
<evidence type="ECO:0000256" key="15">
    <source>
        <dbReference type="SAM" id="Coils"/>
    </source>
</evidence>
<keyword evidence="19" id="KW-1185">Reference proteome</keyword>
<dbReference type="PANTHER" id="PTHR18947:SF39">
    <property type="entry name" value="PROTEIN HOOK"/>
    <property type="match status" value="1"/>
</dbReference>
<evidence type="ECO:0000256" key="6">
    <source>
        <dbReference type="ARBA" id="ARBA00018971"/>
    </source>
</evidence>
<accession>A0A0L0BWW8</accession>
<keyword evidence="9" id="KW-0493">Microtubule</keyword>
<keyword evidence="11" id="KW-0770">Synapse</keyword>
<dbReference type="OMA" id="DAKYRKC"/>
<sequence length="666" mass="76862">MGEMCQSLIEWFQTLNLTALHSTKEELSDGVALAQALNQFAPESFTDIWLSKIKTDVGSNWRLKMSNLKKVVEGLYDYYSDVLNYSLTEFPRPDAMRIAEKCDASEMERLLQLVLGCAVNCSSKQDYIRKIMCLEESLQANIMRALQELESSWQGTSITRNSLSIANFDFKILQEERDQLAQKCYEQEKKLVLLSEEKSNLKSEIKKLQEDVKRLETTNNIGDDGVSLGPVQAGSVRYNDMRRQLDNLKDELMQSETSREDLRLKSQQQESELLILQQRIEEMNKTHAELIQLKDEVDILRESNEKLKLCEAQVNTFKKKLEDYNDLKKQLKLLDERSAEYLQQNVQFEEDVKKCAALKGQVELYKKEIQELHIKLDKEMEKNIKLEFEHKNMESAITALNRSKDNLLKERDSLREAIDELKCGQLSKSFEAVYGNTMSKELQPSALNEKIERLELENKALREGQGGQTALMQLLDDANKRNDNLREQLKVANEKIMTLTHASLSDVSNNSSNEYGKQIKQLMELNEQKAMQLEETVNQNTALQNKITQLENTLTTREQELLLFDTKYRKCIERAKEIIKNMDPRVSSVVDANVLENLQDPEEFSRAKLSTLEENLMLTAFYRLSVNAQRDSIDSKLAKLMGQGQTFLSRQRQSGPRKNLSTLKNK</sequence>
<dbReference type="SUPFAM" id="SSF116907">
    <property type="entry name" value="Hook domain"/>
    <property type="match status" value="1"/>
</dbReference>
<dbReference type="GO" id="GO:0030705">
    <property type="term" value="P:cytoskeleton-dependent intracellular transport"/>
    <property type="evidence" value="ECO:0007669"/>
    <property type="project" value="InterPro"/>
</dbReference>
<evidence type="ECO:0000256" key="7">
    <source>
        <dbReference type="ARBA" id="ARBA00022490"/>
    </source>
</evidence>
<dbReference type="CDD" id="cd22222">
    <property type="entry name" value="HkD_Hook"/>
    <property type="match status" value="1"/>
</dbReference>
<evidence type="ECO:0000259" key="17">
    <source>
        <dbReference type="PROSITE" id="PS50021"/>
    </source>
</evidence>
<evidence type="ECO:0000313" key="18">
    <source>
        <dbReference type="EMBL" id="KNC24501.1"/>
    </source>
</evidence>
<organism evidence="18 19">
    <name type="scientific">Lucilia cuprina</name>
    <name type="common">Green bottle fly</name>
    <name type="synonym">Australian sheep blowfly</name>
    <dbReference type="NCBI Taxonomy" id="7375"/>
    <lineage>
        <taxon>Eukaryota</taxon>
        <taxon>Metazoa</taxon>
        <taxon>Ecdysozoa</taxon>
        <taxon>Arthropoda</taxon>
        <taxon>Hexapoda</taxon>
        <taxon>Insecta</taxon>
        <taxon>Pterygota</taxon>
        <taxon>Neoptera</taxon>
        <taxon>Endopterygota</taxon>
        <taxon>Diptera</taxon>
        <taxon>Brachycera</taxon>
        <taxon>Muscomorpha</taxon>
        <taxon>Oestroidea</taxon>
        <taxon>Calliphoridae</taxon>
        <taxon>Luciliinae</taxon>
        <taxon>Lucilia</taxon>
    </lineage>
</organism>
<dbReference type="GO" id="GO:0005813">
    <property type="term" value="C:centrosome"/>
    <property type="evidence" value="ECO:0007669"/>
    <property type="project" value="TreeGrafter"/>
</dbReference>
<dbReference type="GO" id="GO:0008017">
    <property type="term" value="F:microtubule binding"/>
    <property type="evidence" value="ECO:0007669"/>
    <property type="project" value="InterPro"/>
</dbReference>
<comment type="caution">
    <text evidence="18">The sequence shown here is derived from an EMBL/GenBank/DDBJ whole genome shotgun (WGS) entry which is preliminary data.</text>
</comment>
<dbReference type="GO" id="GO:0045202">
    <property type="term" value="C:synapse"/>
    <property type="evidence" value="ECO:0007669"/>
    <property type="project" value="UniProtKB-SubCell"/>
</dbReference>
<dbReference type="AlphaFoldDB" id="A0A0L0BWW8"/>
<evidence type="ECO:0000256" key="5">
    <source>
        <dbReference type="ARBA" id="ARBA00011241"/>
    </source>
</evidence>
<evidence type="ECO:0000256" key="12">
    <source>
        <dbReference type="ARBA" id="ARBA00023054"/>
    </source>
</evidence>
<evidence type="ECO:0000256" key="1">
    <source>
        <dbReference type="ARBA" id="ARBA00003619"/>
    </source>
</evidence>